<keyword evidence="3" id="KW-0732">Signal</keyword>
<accession>A0AAW2AKR9</accession>
<keyword evidence="2" id="KW-1133">Transmembrane helix</keyword>
<comment type="caution">
    <text evidence="4">The sequence shown here is derived from an EMBL/GenBank/DDBJ whole genome shotgun (WGS) entry which is preliminary data.</text>
</comment>
<sequence length="302" mass="32372">MGVLPLRLLVCGQLLLFSLVVNNITYAQPNSESSTKDSPLTATGNQTKNNASDSSSASAYNSSATTQNNLTTQATTIGINSTVGPTQSNITVTGPAVQPNSTTKAQTTQSGTSLTININSTAVTSTDNSTHSNNESATSITTPVTKPTAITSTSGIQNSSTSSNESQAGGGLNHSEKSLTILFSILLGVIVLVILVNFMYKYGRSKERSIQYTHRRLQNEDTGEPFAVSDDTLVISGGLYDGPQIYNPTMTVQNDEEYQTDIPGFASRTSQFRLEFLREDQDRAFDNETSTFQTFHAPDQEP</sequence>
<feature type="region of interest" description="Disordered" evidence="1">
    <location>
        <begin position="82"/>
        <end position="172"/>
    </location>
</feature>
<dbReference type="AlphaFoldDB" id="A0AAW2AKR9"/>
<name>A0AAW2AKR9_CULAL</name>
<evidence type="ECO:0000256" key="3">
    <source>
        <dbReference type="SAM" id="SignalP"/>
    </source>
</evidence>
<feature type="compositionally biased region" description="Low complexity" evidence="1">
    <location>
        <begin position="150"/>
        <end position="167"/>
    </location>
</feature>
<feature type="compositionally biased region" description="Low complexity" evidence="1">
    <location>
        <begin position="49"/>
        <end position="64"/>
    </location>
</feature>
<keyword evidence="5" id="KW-1185">Reference proteome</keyword>
<dbReference type="EMBL" id="JAWDJR010000006">
    <property type="protein sequence ID" value="KAK9973668.1"/>
    <property type="molecule type" value="Genomic_DNA"/>
</dbReference>
<evidence type="ECO:0000256" key="1">
    <source>
        <dbReference type="SAM" id="MobiDB-lite"/>
    </source>
</evidence>
<feature type="transmembrane region" description="Helical" evidence="2">
    <location>
        <begin position="181"/>
        <end position="200"/>
    </location>
</feature>
<keyword evidence="2" id="KW-0472">Membrane</keyword>
<dbReference type="Proteomes" id="UP001479290">
    <property type="component" value="Unassembled WGS sequence"/>
</dbReference>
<evidence type="ECO:0000313" key="4">
    <source>
        <dbReference type="EMBL" id="KAK9973668.1"/>
    </source>
</evidence>
<protein>
    <submittedName>
        <fullName evidence="4">Uncharacterized protein</fullName>
    </submittedName>
</protein>
<keyword evidence="2" id="KW-0812">Transmembrane</keyword>
<evidence type="ECO:0000313" key="5">
    <source>
        <dbReference type="Proteomes" id="UP001479290"/>
    </source>
</evidence>
<feature type="compositionally biased region" description="Polar residues" evidence="1">
    <location>
        <begin position="82"/>
        <end position="149"/>
    </location>
</feature>
<feature type="compositionally biased region" description="Polar residues" evidence="1">
    <location>
        <begin position="29"/>
        <end position="48"/>
    </location>
</feature>
<proteinExistence type="predicted"/>
<organism evidence="4 5">
    <name type="scientific">Culter alburnus</name>
    <name type="common">Topmouth culter</name>
    <dbReference type="NCBI Taxonomy" id="194366"/>
    <lineage>
        <taxon>Eukaryota</taxon>
        <taxon>Metazoa</taxon>
        <taxon>Chordata</taxon>
        <taxon>Craniata</taxon>
        <taxon>Vertebrata</taxon>
        <taxon>Euteleostomi</taxon>
        <taxon>Actinopterygii</taxon>
        <taxon>Neopterygii</taxon>
        <taxon>Teleostei</taxon>
        <taxon>Ostariophysi</taxon>
        <taxon>Cypriniformes</taxon>
        <taxon>Xenocyprididae</taxon>
        <taxon>Xenocypridinae</taxon>
        <taxon>Culter</taxon>
    </lineage>
</organism>
<feature type="region of interest" description="Disordered" evidence="1">
    <location>
        <begin position="29"/>
        <end position="64"/>
    </location>
</feature>
<feature type="chain" id="PRO_5043856171" evidence="3">
    <location>
        <begin position="28"/>
        <end position="302"/>
    </location>
</feature>
<evidence type="ECO:0000256" key="2">
    <source>
        <dbReference type="SAM" id="Phobius"/>
    </source>
</evidence>
<feature type="signal peptide" evidence="3">
    <location>
        <begin position="1"/>
        <end position="27"/>
    </location>
</feature>
<gene>
    <name evidence="4" type="ORF">ABG768_024384</name>
</gene>
<reference evidence="4 5" key="1">
    <citation type="submission" date="2024-05" db="EMBL/GenBank/DDBJ databases">
        <title>A high-quality chromosomal-level genome assembly of Topmouth culter (Culter alburnus).</title>
        <authorList>
            <person name="Zhao H."/>
        </authorList>
    </citation>
    <scope>NUCLEOTIDE SEQUENCE [LARGE SCALE GENOMIC DNA]</scope>
    <source>
        <strain evidence="4">CATC2023</strain>
        <tissue evidence="4">Muscle</tissue>
    </source>
</reference>